<keyword evidence="3" id="KW-1185">Reference proteome</keyword>
<dbReference type="KEGG" id="ptm:GSPATT00006800001"/>
<organism evidence="2 3">
    <name type="scientific">Paramecium tetraurelia</name>
    <dbReference type="NCBI Taxonomy" id="5888"/>
    <lineage>
        <taxon>Eukaryota</taxon>
        <taxon>Sar</taxon>
        <taxon>Alveolata</taxon>
        <taxon>Ciliophora</taxon>
        <taxon>Intramacronucleata</taxon>
        <taxon>Oligohymenophorea</taxon>
        <taxon>Peniculida</taxon>
        <taxon>Parameciidae</taxon>
        <taxon>Paramecium</taxon>
    </lineage>
</organism>
<gene>
    <name evidence="2" type="ORF">GSPATT00006800001</name>
</gene>
<dbReference type="SUPFAM" id="SSF57184">
    <property type="entry name" value="Growth factor receptor domain"/>
    <property type="match status" value="1"/>
</dbReference>
<sequence length="517" mass="59801">MKYKLLVLFFISLDMAQEWEIIYESFKDSNSKDAIGWTVKNNYNQNLFTSCNGIKLFGGYGVFAQNTLVSKYFSLPPHFKVKVDFDFWKIDSWDNEGVYIFVDDKLWAKGYSWWQGSQICGVGDGWNEVIEPISIIISHNSESLVFIITSSLDQPPSDESWGFRSFTLSILRCPQGCLFCQDTDYNNCFYWISFISLWHYSIEVDGWMKNSDIQPAIGQCASIGLVGGSINLAPNDKLEKIFTNLHPHYKMVLKLQLWKIDSWDNENFVLEVDGQIYNQTILRSAGSYQICGSSGQEQIINIEITLSHHQSECKITMRTNNNSITKNAYWGIRAFNLYLAKCITGCDQCLGPLITQCTECSKEWVIYQNFCTYPPPMLFLQISITQLKVPQLNWIPIQIHLLEVDQKIVSQGNFTLLFKNTQQILTFQVDIKCIPKKAIKSLFYSNSFQNLQQYQYRKNCLGNFNTAIYNVKYDLKIIAEQQLIIHTSDTQCLIYQVVRVADELAYIRILEIFLEDF</sequence>
<keyword evidence="1" id="KW-0732">Signal</keyword>
<dbReference type="OrthoDB" id="282595at2759"/>
<evidence type="ECO:0000313" key="3">
    <source>
        <dbReference type="Proteomes" id="UP000000600"/>
    </source>
</evidence>
<dbReference type="InParanoid" id="A0C9M7"/>
<name>A0C9M7_PARTE</name>
<dbReference type="Proteomes" id="UP000000600">
    <property type="component" value="Unassembled WGS sequence"/>
</dbReference>
<dbReference type="GeneID" id="5020676"/>
<feature type="chain" id="PRO_5002623280" evidence="1">
    <location>
        <begin position="17"/>
        <end position="517"/>
    </location>
</feature>
<dbReference type="PANTHER" id="PTHR39767:SF2">
    <property type="entry name" value="CHROMOSOME UNDETERMINED SCAFFOLD_1, WHOLE GENOME SHOTGUN SEQUENCE"/>
    <property type="match status" value="1"/>
</dbReference>
<dbReference type="InterPro" id="IPR009030">
    <property type="entry name" value="Growth_fac_rcpt_cys_sf"/>
</dbReference>
<evidence type="ECO:0000313" key="2">
    <source>
        <dbReference type="EMBL" id="CAK67494.1"/>
    </source>
</evidence>
<reference evidence="2 3" key="1">
    <citation type="journal article" date="2006" name="Nature">
        <title>Global trends of whole-genome duplications revealed by the ciliate Paramecium tetraurelia.</title>
        <authorList>
            <consortium name="Genoscope"/>
            <person name="Aury J.-M."/>
            <person name="Jaillon O."/>
            <person name="Duret L."/>
            <person name="Noel B."/>
            <person name="Jubin C."/>
            <person name="Porcel B.M."/>
            <person name="Segurens B."/>
            <person name="Daubin V."/>
            <person name="Anthouard V."/>
            <person name="Aiach N."/>
            <person name="Arnaiz O."/>
            <person name="Billaut A."/>
            <person name="Beisson J."/>
            <person name="Blanc I."/>
            <person name="Bouhouche K."/>
            <person name="Camara F."/>
            <person name="Duharcourt S."/>
            <person name="Guigo R."/>
            <person name="Gogendeau D."/>
            <person name="Katinka M."/>
            <person name="Keller A.-M."/>
            <person name="Kissmehl R."/>
            <person name="Klotz C."/>
            <person name="Koll F."/>
            <person name="Le Moue A."/>
            <person name="Lepere C."/>
            <person name="Malinsky S."/>
            <person name="Nowacki M."/>
            <person name="Nowak J.K."/>
            <person name="Plattner H."/>
            <person name="Poulain J."/>
            <person name="Ruiz F."/>
            <person name="Serrano V."/>
            <person name="Zagulski M."/>
            <person name="Dessen P."/>
            <person name="Betermier M."/>
            <person name="Weissenbach J."/>
            <person name="Scarpelli C."/>
            <person name="Schachter V."/>
            <person name="Sperling L."/>
            <person name="Meyer E."/>
            <person name="Cohen J."/>
            <person name="Wincker P."/>
        </authorList>
    </citation>
    <scope>NUCLEOTIDE SEQUENCE [LARGE SCALE GENOMIC DNA]</scope>
    <source>
        <strain evidence="2 3">Stock d4-2</strain>
    </source>
</reference>
<dbReference type="RefSeq" id="XP_001434891.1">
    <property type="nucleotide sequence ID" value="XM_001434854.1"/>
</dbReference>
<dbReference type="AlphaFoldDB" id="A0C9M7"/>
<accession>A0C9M7</accession>
<dbReference type="PANTHER" id="PTHR39767">
    <property type="entry name" value="CALCIUM/CALMODULIN-BINDING MEMBRANE PROTEIN PCM4-RELATED"/>
    <property type="match status" value="1"/>
</dbReference>
<evidence type="ECO:0000256" key="1">
    <source>
        <dbReference type="SAM" id="SignalP"/>
    </source>
</evidence>
<protein>
    <submittedName>
        <fullName evidence="2">Uncharacterized protein</fullName>
    </submittedName>
</protein>
<dbReference type="EMBL" id="CT868052">
    <property type="protein sequence ID" value="CAK67494.1"/>
    <property type="molecule type" value="Genomic_DNA"/>
</dbReference>
<dbReference type="HOGENOM" id="CLU_527312_0_0_1"/>
<proteinExistence type="predicted"/>
<feature type="signal peptide" evidence="1">
    <location>
        <begin position="1"/>
        <end position="16"/>
    </location>
</feature>